<organism evidence="8 9">
    <name type="scientific">Halobacteriovorax marinus</name>
    <dbReference type="NCBI Taxonomy" id="97084"/>
    <lineage>
        <taxon>Bacteria</taxon>
        <taxon>Pseudomonadati</taxon>
        <taxon>Bdellovibrionota</taxon>
        <taxon>Bacteriovoracia</taxon>
        <taxon>Bacteriovoracales</taxon>
        <taxon>Halobacteriovoraceae</taxon>
        <taxon>Halobacteriovorax</taxon>
    </lineage>
</organism>
<accession>A0A1Y5FE35</accession>
<dbReference type="InterPro" id="IPR015500">
    <property type="entry name" value="Peptidase_S8_subtilisin-rel"/>
</dbReference>
<dbReference type="PANTHER" id="PTHR43399">
    <property type="entry name" value="SUBTILISIN-RELATED"/>
    <property type="match status" value="1"/>
</dbReference>
<dbReference type="Gene3D" id="3.40.50.200">
    <property type="entry name" value="Peptidase S8/S53 domain"/>
    <property type="match status" value="1"/>
</dbReference>
<dbReference type="PRINTS" id="PR00723">
    <property type="entry name" value="SUBTILISIN"/>
</dbReference>
<comment type="caution">
    <text evidence="8">The sequence shown here is derived from an EMBL/GenBank/DDBJ whole genome shotgun (WGS) entry which is preliminary data.</text>
</comment>
<dbReference type="InterPro" id="IPR023827">
    <property type="entry name" value="Peptidase_S8_Asp-AS"/>
</dbReference>
<gene>
    <name evidence="8" type="ORF">A9Q84_12550</name>
</gene>
<feature type="active site" description="Charge relay system" evidence="5">
    <location>
        <position position="124"/>
    </location>
</feature>
<evidence type="ECO:0000256" key="4">
    <source>
        <dbReference type="ARBA" id="ARBA00022825"/>
    </source>
</evidence>
<name>A0A1Y5FE35_9BACT</name>
<keyword evidence="2 5" id="KW-0645">Protease</keyword>
<keyword evidence="4 5" id="KW-0720">Serine protease</keyword>
<feature type="active site" description="Charge relay system" evidence="5">
    <location>
        <position position="73"/>
    </location>
</feature>
<dbReference type="InterPro" id="IPR051048">
    <property type="entry name" value="Peptidase_S8/S53_subtilisin"/>
</dbReference>
<dbReference type="GO" id="GO:0006508">
    <property type="term" value="P:proteolysis"/>
    <property type="evidence" value="ECO:0007669"/>
    <property type="project" value="UniProtKB-KW"/>
</dbReference>
<feature type="domain" description="Peptidase S8/S53" evidence="7">
    <location>
        <begin position="65"/>
        <end position="337"/>
    </location>
</feature>
<dbReference type="EMBL" id="MAAO01000006">
    <property type="protein sequence ID" value="OUR97150.1"/>
    <property type="molecule type" value="Genomic_DNA"/>
</dbReference>
<keyword evidence="3 5" id="KW-0378">Hydrolase</keyword>
<dbReference type="InterPro" id="IPR036852">
    <property type="entry name" value="Peptidase_S8/S53_dom_sf"/>
</dbReference>
<dbReference type="Proteomes" id="UP000196531">
    <property type="component" value="Unassembled WGS sequence"/>
</dbReference>
<evidence type="ECO:0000256" key="5">
    <source>
        <dbReference type="PROSITE-ProRule" id="PRU01240"/>
    </source>
</evidence>
<dbReference type="AlphaFoldDB" id="A0A1Y5FE35"/>
<dbReference type="CDD" id="cd07473">
    <property type="entry name" value="Peptidases_S8_Subtilisin_like"/>
    <property type="match status" value="1"/>
</dbReference>
<dbReference type="GO" id="GO:0004252">
    <property type="term" value="F:serine-type endopeptidase activity"/>
    <property type="evidence" value="ECO:0007669"/>
    <property type="project" value="UniProtKB-UniRule"/>
</dbReference>
<evidence type="ECO:0000313" key="8">
    <source>
        <dbReference type="EMBL" id="OUR97150.1"/>
    </source>
</evidence>
<evidence type="ECO:0000256" key="3">
    <source>
        <dbReference type="ARBA" id="ARBA00022801"/>
    </source>
</evidence>
<dbReference type="SUPFAM" id="SSF52743">
    <property type="entry name" value="Subtilisin-like"/>
    <property type="match status" value="1"/>
</dbReference>
<dbReference type="PANTHER" id="PTHR43399:SF4">
    <property type="entry name" value="CELL WALL-ASSOCIATED PROTEASE"/>
    <property type="match status" value="1"/>
</dbReference>
<evidence type="ECO:0000256" key="2">
    <source>
        <dbReference type="ARBA" id="ARBA00022670"/>
    </source>
</evidence>
<sequence>MRKLIAPFFICLSVFANDPLSSLQWALQNNGQPIFRSTGELTRDFIPGLKGEDLGIPKDYQATDKTVIVAVIDSGVDFEHPDLKDNIWENPKCKDLNAEERAKEACHGWNFLDGNSDITDDVGHGTHVAGIIAAVEGNGKGIRGAASKNVKIMPLKILNSKVKSFVYEKKVITNIIADAIAFAISNGAQVINLSLGWPKLIHTKKVRFAINKAIEKNIPIIVASGNNNKKVPVYPCSYNEVICVGAMDNNGRIPEFSNFGGKVDIVAPGEGIISTYPRNMESRLLRIPGYEIKKGSSQAAPFVSALVALLKSQNQEISIDEIKYRIFKSATSLRDKKQAKFGKINFKKMLDVSLEGDFPKFNFKNLTEVVVSEEGKYRLSLPVRALMKDIAAIDVKVSLTDGEKIISTKVFKDLKILQRKERTLGISGQISDFSISSHLSLIVEYNGKRLDHEVAFVRQIEKVANKLVFKPKVKASHILVLNRGRKISKLRKVVANKFTQDSLDYFYELEKSEDESRIQIVSLIGDKTLETVIKLTKVEKVINVVKNDFNFDGKADYMIYSLGKDKLNLVLSFFNKDGSALFGDKSDWFLEISDFEGLPFFNGEVKFEYLKVHSKELGDVKVPLFMKTWKMPELDNTLDPLDRIHELAASKKPYYLLPTVSEGRVSLTIRTLASFDFMSEFRERYDIKDRDALFFDTIITQTTAEASKGQFSAVMISGREFNKLYYKINFYSNTEFELEELNFSGYGLESNKTMTSMNEASSFRASFALNDRQNLRTIFWNDEGQREVMNFKTSTWGDLLFDVFNFTDVDDEKLLFVESRYYIYTVNGLGDSVKLPINRESSFPGVNFSETFKSVQVSDNDSLRPALLVDSSLIYGDRLYAMVYDEGKFSAPVYASYVVPKNCKYIDSVTFKKKSTIVLACLGRTGSASLELVNLEKRVK</sequence>
<evidence type="ECO:0000256" key="1">
    <source>
        <dbReference type="ARBA" id="ARBA00011073"/>
    </source>
</evidence>
<evidence type="ECO:0000259" key="7">
    <source>
        <dbReference type="Pfam" id="PF00082"/>
    </source>
</evidence>
<evidence type="ECO:0000313" key="9">
    <source>
        <dbReference type="Proteomes" id="UP000196531"/>
    </source>
</evidence>
<dbReference type="InterPro" id="IPR034204">
    <property type="entry name" value="PfSUB1-like_cat_dom"/>
</dbReference>
<feature type="chain" id="PRO_5013006297" description="Peptidase S8/S53 domain-containing protein" evidence="6">
    <location>
        <begin position="17"/>
        <end position="940"/>
    </location>
</feature>
<dbReference type="Pfam" id="PF00082">
    <property type="entry name" value="Peptidase_S8"/>
    <property type="match status" value="1"/>
</dbReference>
<dbReference type="InterPro" id="IPR000209">
    <property type="entry name" value="Peptidase_S8/S53_dom"/>
</dbReference>
<dbReference type="InterPro" id="IPR022398">
    <property type="entry name" value="Peptidase_S8_His-AS"/>
</dbReference>
<proteinExistence type="inferred from homology"/>
<feature type="signal peptide" evidence="6">
    <location>
        <begin position="1"/>
        <end position="16"/>
    </location>
</feature>
<dbReference type="PROSITE" id="PS00137">
    <property type="entry name" value="SUBTILASE_HIS"/>
    <property type="match status" value="1"/>
</dbReference>
<dbReference type="PROSITE" id="PS51892">
    <property type="entry name" value="SUBTILASE"/>
    <property type="match status" value="1"/>
</dbReference>
<dbReference type="PROSITE" id="PS00136">
    <property type="entry name" value="SUBTILASE_ASP"/>
    <property type="match status" value="1"/>
</dbReference>
<keyword evidence="6" id="KW-0732">Signal</keyword>
<feature type="active site" description="Charge relay system" evidence="5">
    <location>
        <position position="297"/>
    </location>
</feature>
<evidence type="ECO:0000256" key="6">
    <source>
        <dbReference type="SAM" id="SignalP"/>
    </source>
</evidence>
<comment type="similarity">
    <text evidence="1 5">Belongs to the peptidase S8 family.</text>
</comment>
<reference evidence="9" key="1">
    <citation type="journal article" date="2017" name="Proc. Natl. Acad. Sci. U.S.A.">
        <title>Simulation of Deepwater Horizon oil plume reveals substrate specialization within a complex community of hydrocarbon-degraders.</title>
        <authorList>
            <person name="Hu P."/>
            <person name="Dubinsky E.A."/>
            <person name="Probst A.J."/>
            <person name="Wang J."/>
            <person name="Sieber C.M.K."/>
            <person name="Tom L.M."/>
            <person name="Gardinali P."/>
            <person name="Banfield J.F."/>
            <person name="Atlas R.M."/>
            <person name="Andersen G.L."/>
        </authorList>
    </citation>
    <scope>NUCLEOTIDE SEQUENCE [LARGE SCALE GENOMIC DNA]</scope>
</reference>
<protein>
    <recommendedName>
        <fullName evidence="7">Peptidase S8/S53 domain-containing protein</fullName>
    </recommendedName>
</protein>